<proteinExistence type="predicted"/>
<dbReference type="Proteomes" id="UP001175228">
    <property type="component" value="Unassembled WGS sequence"/>
</dbReference>
<protein>
    <submittedName>
        <fullName evidence="2">Uncharacterized protein</fullName>
    </submittedName>
</protein>
<reference evidence="2" key="1">
    <citation type="submission" date="2023-06" db="EMBL/GenBank/DDBJ databases">
        <authorList>
            <consortium name="Lawrence Berkeley National Laboratory"/>
            <person name="Ahrendt S."/>
            <person name="Sahu N."/>
            <person name="Indic B."/>
            <person name="Wong-Bajracharya J."/>
            <person name="Merenyi Z."/>
            <person name="Ke H.-M."/>
            <person name="Monk M."/>
            <person name="Kocsube S."/>
            <person name="Drula E."/>
            <person name="Lipzen A."/>
            <person name="Balint B."/>
            <person name="Henrissat B."/>
            <person name="Andreopoulos B."/>
            <person name="Martin F.M."/>
            <person name="Harder C.B."/>
            <person name="Rigling D."/>
            <person name="Ford K.L."/>
            <person name="Foster G.D."/>
            <person name="Pangilinan J."/>
            <person name="Papanicolaou A."/>
            <person name="Barry K."/>
            <person name="LaButti K."/>
            <person name="Viragh M."/>
            <person name="Koriabine M."/>
            <person name="Yan M."/>
            <person name="Riley R."/>
            <person name="Champramary S."/>
            <person name="Plett K.L."/>
            <person name="Tsai I.J."/>
            <person name="Slot J."/>
            <person name="Sipos G."/>
            <person name="Plett J."/>
            <person name="Nagy L.G."/>
            <person name="Grigoriev I.V."/>
        </authorList>
    </citation>
    <scope>NUCLEOTIDE SEQUENCE</scope>
    <source>
        <strain evidence="2">HWK02</strain>
    </source>
</reference>
<dbReference type="EMBL" id="JAUEPU010000002">
    <property type="protein sequence ID" value="KAK0505536.1"/>
    <property type="molecule type" value="Genomic_DNA"/>
</dbReference>
<gene>
    <name evidence="2" type="ORF">EDD18DRAFT_339199</name>
</gene>
<sequence>MSFEAKNFGTLEILNELGILKVKDMRIGDSGRRSISGGEKSSEFKSRKDVSTVSRTLVSWRSTASSTLCNCWTTMRHSSRSSDTLGRISGELFICYMAARRTRLPTSIKLIS</sequence>
<feature type="region of interest" description="Disordered" evidence="1">
    <location>
        <begin position="29"/>
        <end position="50"/>
    </location>
</feature>
<feature type="compositionally biased region" description="Basic and acidic residues" evidence="1">
    <location>
        <begin position="40"/>
        <end position="50"/>
    </location>
</feature>
<accession>A0AA39QPG4</accession>
<evidence type="ECO:0000313" key="3">
    <source>
        <dbReference type="Proteomes" id="UP001175228"/>
    </source>
</evidence>
<keyword evidence="3" id="KW-1185">Reference proteome</keyword>
<dbReference type="AlphaFoldDB" id="A0AA39QPG4"/>
<comment type="caution">
    <text evidence="2">The sequence shown here is derived from an EMBL/GenBank/DDBJ whole genome shotgun (WGS) entry which is preliminary data.</text>
</comment>
<evidence type="ECO:0000256" key="1">
    <source>
        <dbReference type="SAM" id="MobiDB-lite"/>
    </source>
</evidence>
<name>A0AA39QPG4_9AGAR</name>
<organism evidence="2 3">
    <name type="scientific">Armillaria luteobubalina</name>
    <dbReference type="NCBI Taxonomy" id="153913"/>
    <lineage>
        <taxon>Eukaryota</taxon>
        <taxon>Fungi</taxon>
        <taxon>Dikarya</taxon>
        <taxon>Basidiomycota</taxon>
        <taxon>Agaricomycotina</taxon>
        <taxon>Agaricomycetes</taxon>
        <taxon>Agaricomycetidae</taxon>
        <taxon>Agaricales</taxon>
        <taxon>Marasmiineae</taxon>
        <taxon>Physalacriaceae</taxon>
        <taxon>Armillaria</taxon>
    </lineage>
</organism>
<evidence type="ECO:0000313" key="2">
    <source>
        <dbReference type="EMBL" id="KAK0505536.1"/>
    </source>
</evidence>